<reference evidence="2" key="2">
    <citation type="submission" date="2020-03" db="EMBL/GenBank/DDBJ databases">
        <title>Flavobacteriaceae bacterium strain TP-CH-4, a member of the family Flavobacteriaceae isolated from a deep-sea seamount.</title>
        <authorList>
            <person name="Zhang D.-C."/>
        </authorList>
    </citation>
    <scope>NUCLEOTIDE SEQUENCE</scope>
    <source>
        <strain evidence="2">TP-CH-4</strain>
    </source>
</reference>
<dbReference type="AlphaFoldDB" id="A0A967ED80"/>
<evidence type="ECO:0000313" key="3">
    <source>
        <dbReference type="Proteomes" id="UP000707206"/>
    </source>
</evidence>
<keyword evidence="1" id="KW-0808">Transferase</keyword>
<dbReference type="InterPro" id="IPR029063">
    <property type="entry name" value="SAM-dependent_MTases_sf"/>
</dbReference>
<evidence type="ECO:0000313" key="2">
    <source>
        <dbReference type="EMBL" id="NHF59058.1"/>
    </source>
</evidence>
<dbReference type="CDD" id="cd02440">
    <property type="entry name" value="AdoMet_MTases"/>
    <property type="match status" value="1"/>
</dbReference>
<proteinExistence type="predicted"/>
<dbReference type="RefSeq" id="WP_152573512.1">
    <property type="nucleotide sequence ID" value="NZ_VIKU02000001.1"/>
</dbReference>
<protein>
    <submittedName>
        <fullName evidence="2">Class I SAM-dependent methyltransferase</fullName>
    </submittedName>
</protein>
<dbReference type="GO" id="GO:0008168">
    <property type="term" value="F:methyltransferase activity"/>
    <property type="evidence" value="ECO:0007669"/>
    <property type="project" value="UniProtKB-KW"/>
</dbReference>
<dbReference type="Pfam" id="PF13489">
    <property type="entry name" value="Methyltransf_23"/>
    <property type="match status" value="1"/>
</dbReference>
<dbReference type="PANTHER" id="PTHR43861">
    <property type="entry name" value="TRANS-ACONITATE 2-METHYLTRANSFERASE-RELATED"/>
    <property type="match status" value="1"/>
</dbReference>
<evidence type="ECO:0000256" key="1">
    <source>
        <dbReference type="ARBA" id="ARBA00022679"/>
    </source>
</evidence>
<organism evidence="2 3">
    <name type="scientific">Pelagihabitans pacificus</name>
    <dbReference type="NCBI Taxonomy" id="2696054"/>
    <lineage>
        <taxon>Bacteria</taxon>
        <taxon>Pseudomonadati</taxon>
        <taxon>Bacteroidota</taxon>
        <taxon>Flavobacteriia</taxon>
        <taxon>Flavobacteriales</taxon>
        <taxon>Flavobacteriaceae</taxon>
        <taxon>Pelagihabitans</taxon>
    </lineage>
</organism>
<dbReference type="PANTHER" id="PTHR43861:SF3">
    <property type="entry name" value="PUTATIVE (AFU_ORTHOLOGUE AFUA_2G14390)-RELATED"/>
    <property type="match status" value="1"/>
</dbReference>
<dbReference type="SUPFAM" id="SSF53335">
    <property type="entry name" value="S-adenosyl-L-methionine-dependent methyltransferases"/>
    <property type="match status" value="1"/>
</dbReference>
<dbReference type="GO" id="GO:0032259">
    <property type="term" value="P:methylation"/>
    <property type="evidence" value="ECO:0007669"/>
    <property type="project" value="UniProtKB-KW"/>
</dbReference>
<dbReference type="EMBL" id="VIKU02000001">
    <property type="protein sequence ID" value="NHF59058.1"/>
    <property type="molecule type" value="Genomic_DNA"/>
</dbReference>
<comment type="caution">
    <text evidence="2">The sequence shown here is derived from an EMBL/GenBank/DDBJ whole genome shotgun (WGS) entry which is preliminary data.</text>
</comment>
<sequence length="278" mass="32452">MKSYLRTKDHAVSGEEFELLLHEDLEMLITKPRPKDLDRYYESTGYISHTDANSSLLEKIYQTVKRYSIRRKVRLINRYDSGQRTLMDFGAGTGDFLLAAKRKGWEVSGVEPNWGARKKASEKGINLIPEIAPKNQRKYQVITLWHVLEHLPDLENQISKLVDLLEDEGTLIVAVPNFKSFDAEHYKEFWAAYDVPRHLWHFSRSAIQKLFASSNLKVINVKPMHFDSFYVALLSEKYKTGKQRYLHAFFNGLRSNIMAWRSKEYSSLIYILQRGQNS</sequence>
<keyword evidence="3" id="KW-1185">Reference proteome</keyword>
<accession>A0A967ED80</accession>
<dbReference type="Proteomes" id="UP000707206">
    <property type="component" value="Unassembled WGS sequence"/>
</dbReference>
<gene>
    <name evidence="2" type="ORF">FK220_006890</name>
</gene>
<name>A0A967ED80_9FLAO</name>
<keyword evidence="2" id="KW-0489">Methyltransferase</keyword>
<dbReference type="Gene3D" id="3.40.50.150">
    <property type="entry name" value="Vaccinia Virus protein VP39"/>
    <property type="match status" value="1"/>
</dbReference>
<reference evidence="2" key="1">
    <citation type="submission" date="2019-07" db="EMBL/GenBank/DDBJ databases">
        <authorList>
            <person name="De-Chao Zhang Q."/>
        </authorList>
    </citation>
    <scope>NUCLEOTIDE SEQUENCE</scope>
    <source>
        <strain evidence="2">TP-CH-4</strain>
    </source>
</reference>